<dbReference type="RefSeq" id="WP_129887677.1">
    <property type="nucleotide sequence ID" value="NZ_CP035758.1"/>
</dbReference>
<dbReference type="Proteomes" id="UP000290365">
    <property type="component" value="Chromosome"/>
</dbReference>
<proteinExistence type="inferred from homology"/>
<dbReference type="Pfam" id="PF01565">
    <property type="entry name" value="FAD_binding_4"/>
    <property type="match status" value="1"/>
</dbReference>
<feature type="domain" description="FAD-binding PCMH-type" evidence="6">
    <location>
        <begin position="82"/>
        <end position="253"/>
    </location>
</feature>
<dbReference type="GO" id="GO:0071949">
    <property type="term" value="F:FAD binding"/>
    <property type="evidence" value="ECO:0007669"/>
    <property type="project" value="InterPro"/>
</dbReference>
<organism evidence="7 8">
    <name type="scientific">Ktedonosporobacter rubrisoli</name>
    <dbReference type="NCBI Taxonomy" id="2509675"/>
    <lineage>
        <taxon>Bacteria</taxon>
        <taxon>Bacillati</taxon>
        <taxon>Chloroflexota</taxon>
        <taxon>Ktedonobacteria</taxon>
        <taxon>Ktedonobacterales</taxon>
        <taxon>Ktedonosporobacteraceae</taxon>
        <taxon>Ktedonosporobacter</taxon>
    </lineage>
</organism>
<dbReference type="Gene3D" id="3.30.465.10">
    <property type="match status" value="1"/>
</dbReference>
<dbReference type="EMBL" id="CP035758">
    <property type="protein sequence ID" value="QBD76673.1"/>
    <property type="molecule type" value="Genomic_DNA"/>
</dbReference>
<dbReference type="PROSITE" id="PS51387">
    <property type="entry name" value="FAD_PCMH"/>
    <property type="match status" value="1"/>
</dbReference>
<name>A0A4P6JND8_KTERU</name>
<evidence type="ECO:0000256" key="3">
    <source>
        <dbReference type="ARBA" id="ARBA00022630"/>
    </source>
</evidence>
<protein>
    <submittedName>
        <fullName evidence="7">FAD-binding oxidoreductase</fullName>
    </submittedName>
</protein>
<reference evidence="7 8" key="1">
    <citation type="submission" date="2019-01" db="EMBL/GenBank/DDBJ databases">
        <title>Ktedonosporobacter rubrisoli SCAWS-G2.</title>
        <authorList>
            <person name="Huang Y."/>
            <person name="Yan B."/>
        </authorList>
    </citation>
    <scope>NUCLEOTIDE SEQUENCE [LARGE SCALE GENOMIC DNA]</scope>
    <source>
        <strain evidence="7 8">SCAWS-G2</strain>
    </source>
</reference>
<sequence length="523" mass="56235">MKISEGIGRRKFLSLCAATVLAEPLAACMPGTSSALPATNSTNKTIPVPTNWSELAKSLQGELILPDNPRYTTAHQLFDPRFDNIKPAAIAYCASPEDVQTSLAFARHVKIPLVPRSGGHSYAGYSTSTGLVLDVKRMNEIKVDTAARTATIGAGARLIDVYATLARSGLALPSGSCPTVGIAGLAQGGGIGFLGRKFGLTCDNMLAAQIVLADGRLLTCDAKHYPDLFWALRGGGGGNFGVVTSFTFQVHQVPSTLSLFTLGWPWKLAPTVVDAWQSWAPQAPDELVSNCQLATTGESNEDPHVRLIGLYIGDKASLNTLLEQVTTRIGSAPTVNKVWSAGLLDAMLYEADCKSLDECYLPDQHPGGKVERLAYSAKSDFFNNRLSSAGIEAMLKTIEQSQQAPTIGGGIALDAYGGALNRVPADATAFVHRKALFCIQYTANWNTGDPASVVEANLSWLANSWQQMRPYASGEAYQNYIDPKLPDWQHAYYGSNLPRLQHIKALYDPTNFFHFAQSIPPAP</sequence>
<evidence type="ECO:0000313" key="8">
    <source>
        <dbReference type="Proteomes" id="UP000290365"/>
    </source>
</evidence>
<keyword evidence="4" id="KW-0274">FAD</keyword>
<dbReference type="PANTHER" id="PTHR42973:SF39">
    <property type="entry name" value="FAD-BINDING PCMH-TYPE DOMAIN-CONTAINING PROTEIN"/>
    <property type="match status" value="1"/>
</dbReference>
<dbReference type="InterPro" id="IPR016169">
    <property type="entry name" value="FAD-bd_PCMH_sub2"/>
</dbReference>
<gene>
    <name evidence="7" type="ORF">EPA93_11930</name>
</gene>
<dbReference type="SUPFAM" id="SSF56176">
    <property type="entry name" value="FAD-binding/transporter-associated domain-like"/>
    <property type="match status" value="1"/>
</dbReference>
<dbReference type="InterPro" id="IPR006311">
    <property type="entry name" value="TAT_signal"/>
</dbReference>
<dbReference type="GO" id="GO:0016491">
    <property type="term" value="F:oxidoreductase activity"/>
    <property type="evidence" value="ECO:0007669"/>
    <property type="project" value="UniProtKB-KW"/>
</dbReference>
<dbReference type="Pfam" id="PF08031">
    <property type="entry name" value="BBE"/>
    <property type="match status" value="1"/>
</dbReference>
<dbReference type="InterPro" id="IPR036318">
    <property type="entry name" value="FAD-bd_PCMH-like_sf"/>
</dbReference>
<evidence type="ECO:0000313" key="7">
    <source>
        <dbReference type="EMBL" id="QBD76673.1"/>
    </source>
</evidence>
<dbReference type="PANTHER" id="PTHR42973">
    <property type="entry name" value="BINDING OXIDOREDUCTASE, PUTATIVE (AFU_ORTHOLOGUE AFUA_1G17690)-RELATED"/>
    <property type="match status" value="1"/>
</dbReference>
<evidence type="ECO:0000256" key="4">
    <source>
        <dbReference type="ARBA" id="ARBA00022827"/>
    </source>
</evidence>
<keyword evidence="3" id="KW-0285">Flavoprotein</keyword>
<dbReference type="InterPro" id="IPR016167">
    <property type="entry name" value="FAD-bd_PCMH_sub1"/>
</dbReference>
<comment type="similarity">
    <text evidence="2">Belongs to the oxygen-dependent FAD-linked oxidoreductase family.</text>
</comment>
<evidence type="ECO:0000256" key="5">
    <source>
        <dbReference type="ARBA" id="ARBA00023002"/>
    </source>
</evidence>
<dbReference type="PROSITE" id="PS00862">
    <property type="entry name" value="OX2_COVAL_FAD"/>
    <property type="match status" value="1"/>
</dbReference>
<dbReference type="PROSITE" id="PS51318">
    <property type="entry name" value="TAT"/>
    <property type="match status" value="1"/>
</dbReference>
<dbReference type="OrthoDB" id="545125at2"/>
<evidence type="ECO:0000256" key="1">
    <source>
        <dbReference type="ARBA" id="ARBA00001974"/>
    </source>
</evidence>
<keyword evidence="5" id="KW-0560">Oxidoreductase</keyword>
<comment type="cofactor">
    <cofactor evidence="1">
        <name>FAD</name>
        <dbReference type="ChEBI" id="CHEBI:57692"/>
    </cofactor>
</comment>
<dbReference type="Gene3D" id="3.40.462.20">
    <property type="match status" value="1"/>
</dbReference>
<dbReference type="Gene3D" id="3.30.43.10">
    <property type="entry name" value="Uridine Diphospho-n-acetylenolpyruvylglucosamine Reductase, domain 2"/>
    <property type="match status" value="1"/>
</dbReference>
<evidence type="ECO:0000259" key="6">
    <source>
        <dbReference type="PROSITE" id="PS51387"/>
    </source>
</evidence>
<evidence type="ECO:0000256" key="2">
    <source>
        <dbReference type="ARBA" id="ARBA00005466"/>
    </source>
</evidence>
<dbReference type="SMR" id="A0A4P6JND8"/>
<keyword evidence="8" id="KW-1185">Reference proteome</keyword>
<accession>A0A4P6JND8</accession>
<dbReference type="KEGG" id="kbs:EPA93_11930"/>
<dbReference type="AlphaFoldDB" id="A0A4P6JND8"/>
<dbReference type="InterPro" id="IPR016166">
    <property type="entry name" value="FAD-bd_PCMH"/>
</dbReference>
<dbReference type="InterPro" id="IPR006094">
    <property type="entry name" value="Oxid_FAD_bind_N"/>
</dbReference>
<dbReference type="InterPro" id="IPR006093">
    <property type="entry name" value="Oxy_OxRdtase_FAD_BS"/>
</dbReference>
<dbReference type="InterPro" id="IPR050416">
    <property type="entry name" value="FAD-linked_Oxidoreductase"/>
</dbReference>
<dbReference type="InterPro" id="IPR012951">
    <property type="entry name" value="BBE"/>
</dbReference>